<dbReference type="Proteomes" id="UP001160142">
    <property type="component" value="Unassembled WGS sequence"/>
</dbReference>
<dbReference type="SUPFAM" id="SSF53448">
    <property type="entry name" value="Nucleotide-diphospho-sugar transferases"/>
    <property type="match status" value="1"/>
</dbReference>
<evidence type="ECO:0000313" key="12">
    <source>
        <dbReference type="Proteomes" id="UP001160142"/>
    </source>
</evidence>
<evidence type="ECO:0000256" key="2">
    <source>
        <dbReference type="ARBA" id="ARBA00022475"/>
    </source>
</evidence>
<keyword evidence="3" id="KW-0328">Glycosyltransferase</keyword>
<comment type="caution">
    <text evidence="11">The sequence shown here is derived from an EMBL/GenBank/DDBJ whole genome shotgun (WGS) entry which is preliminary data.</text>
</comment>
<keyword evidence="2" id="KW-1003">Cell membrane</keyword>
<evidence type="ECO:0000256" key="4">
    <source>
        <dbReference type="ARBA" id="ARBA00022679"/>
    </source>
</evidence>
<proteinExistence type="inferred from homology"/>
<comment type="subcellular location">
    <subcellularLocation>
        <location evidence="1">Cell membrane</location>
    </subcellularLocation>
</comment>
<evidence type="ECO:0000256" key="5">
    <source>
        <dbReference type="ARBA" id="ARBA00023136"/>
    </source>
</evidence>
<gene>
    <name evidence="11" type="ORF">M2152_002308</name>
</gene>
<dbReference type="Pfam" id="PF00535">
    <property type="entry name" value="Glycos_transf_2"/>
    <property type="match status" value="1"/>
</dbReference>
<keyword evidence="4" id="KW-0808">Transferase</keyword>
<dbReference type="RefSeq" id="WP_322134414.1">
    <property type="nucleotide sequence ID" value="NZ_CP085036.1"/>
</dbReference>
<organism evidence="11 12">
    <name type="scientific">Antiquaquibacter oligotrophicus</name>
    <dbReference type="NCBI Taxonomy" id="2880260"/>
    <lineage>
        <taxon>Bacteria</taxon>
        <taxon>Bacillati</taxon>
        <taxon>Actinomycetota</taxon>
        <taxon>Actinomycetes</taxon>
        <taxon>Micrococcales</taxon>
        <taxon>Microbacteriaceae</taxon>
        <taxon>Antiquaquibacter</taxon>
    </lineage>
</organism>
<keyword evidence="12" id="KW-1185">Reference proteome</keyword>
<comment type="similarity">
    <text evidence="8">Belongs to the glycosyltransferase 2 family. CrtQ subfamily.</text>
</comment>
<dbReference type="PANTHER" id="PTHR43646:SF2">
    <property type="entry name" value="GLYCOSYLTRANSFERASE 2-LIKE DOMAIN-CONTAINING PROTEIN"/>
    <property type="match status" value="1"/>
</dbReference>
<keyword evidence="5" id="KW-0472">Membrane</keyword>
<comment type="pathway">
    <text evidence="7">Carotenoid biosynthesis; staphyloxanthin biosynthesis; staphyloxanthin from farnesyl diphosphate: step 4/5.</text>
</comment>
<evidence type="ECO:0000256" key="7">
    <source>
        <dbReference type="ARBA" id="ARBA00037904"/>
    </source>
</evidence>
<dbReference type="Gene3D" id="3.90.550.10">
    <property type="entry name" value="Spore Coat Polysaccharide Biosynthesis Protein SpsA, Chain A"/>
    <property type="match status" value="1"/>
</dbReference>
<evidence type="ECO:0000259" key="10">
    <source>
        <dbReference type="Pfam" id="PF00535"/>
    </source>
</evidence>
<evidence type="ECO:0000256" key="8">
    <source>
        <dbReference type="ARBA" id="ARBA00038120"/>
    </source>
</evidence>
<evidence type="ECO:0000256" key="3">
    <source>
        <dbReference type="ARBA" id="ARBA00022676"/>
    </source>
</evidence>
<evidence type="ECO:0000256" key="1">
    <source>
        <dbReference type="ARBA" id="ARBA00004236"/>
    </source>
</evidence>
<dbReference type="InterPro" id="IPR001173">
    <property type="entry name" value="Glyco_trans_2-like"/>
</dbReference>
<protein>
    <recommendedName>
        <fullName evidence="9">4,4'-diaponeurosporenoate glycosyltransferase</fullName>
    </recommendedName>
</protein>
<name>A0ABT6KQN9_9MICO</name>
<evidence type="ECO:0000256" key="9">
    <source>
        <dbReference type="ARBA" id="ARBA00040345"/>
    </source>
</evidence>
<sequence length="240" mass="25155">MIEEVCIVVPARDEAERLPSCLIALSTAMAHLRRSHPGVRVRVTLVLDSCQDDSVEVVRFALRGLLSVAETLTVDVASVGSARSIGVLRALERTRSAADRVWIANTDADSRVPAEWLSNQLALADAGADVTLGTVLPELHDLSPARRAAWGSREDASPPGAVHGASLGIRASVYRDVGGFEPVREHEDSRLVAAARDAGARVVNLDGSPVTTSARLVGRTPGGFAGYLAALGDAPLEAVG</sequence>
<accession>A0ABT6KQN9</accession>
<dbReference type="InterPro" id="IPR029044">
    <property type="entry name" value="Nucleotide-diphossugar_trans"/>
</dbReference>
<evidence type="ECO:0000256" key="6">
    <source>
        <dbReference type="ARBA" id="ARBA00037281"/>
    </source>
</evidence>
<comment type="function">
    <text evidence="6">Catalyzes the glycosylation of 4,4'-diaponeurosporenoate, i.e. the esterification of glucose at the C1'' position with the carboxyl group of 4,4'-diaponeurosporenic acid, to form glycosyl-4,4'-diaponeurosporenoate. This is a step in the biosynthesis of staphyloxanthin, an orange pigment present in most staphylococci strains.</text>
</comment>
<feature type="domain" description="Glycosyltransferase 2-like" evidence="10">
    <location>
        <begin position="6"/>
        <end position="138"/>
    </location>
</feature>
<evidence type="ECO:0000313" key="11">
    <source>
        <dbReference type="EMBL" id="MDH6182126.1"/>
    </source>
</evidence>
<dbReference type="EMBL" id="JARXVQ010000001">
    <property type="protein sequence ID" value="MDH6182126.1"/>
    <property type="molecule type" value="Genomic_DNA"/>
</dbReference>
<dbReference type="PANTHER" id="PTHR43646">
    <property type="entry name" value="GLYCOSYLTRANSFERASE"/>
    <property type="match status" value="1"/>
</dbReference>
<reference evidence="11 12" key="1">
    <citation type="submission" date="2023-04" db="EMBL/GenBank/DDBJ databases">
        <title>Genome Encyclopedia of Bacteria and Archaea VI: Functional Genomics of Type Strains.</title>
        <authorList>
            <person name="Whitman W."/>
        </authorList>
    </citation>
    <scope>NUCLEOTIDE SEQUENCE [LARGE SCALE GENOMIC DNA]</scope>
    <source>
        <strain evidence="11 12">SG_E_30_P1</strain>
    </source>
</reference>